<dbReference type="InterPro" id="IPR027417">
    <property type="entry name" value="P-loop_NTPase"/>
</dbReference>
<dbReference type="CTD" id="8231067"/>
<dbReference type="VEuPathDB" id="VectorBase:PHUM401830"/>
<dbReference type="eggNOG" id="ENOG502S7ZG">
    <property type="taxonomic scope" value="Eukaryota"/>
</dbReference>
<dbReference type="EnsemblMetazoa" id="PHUM401830-RA">
    <property type="protein sequence ID" value="PHUM401830-PA"/>
    <property type="gene ID" value="PHUM401830"/>
</dbReference>
<dbReference type="Proteomes" id="UP000009046">
    <property type="component" value="Unassembled WGS sequence"/>
</dbReference>
<accession>E0VRR3</accession>
<protein>
    <submittedName>
        <fullName evidence="1 2">Uncharacterized protein</fullName>
    </submittedName>
</protein>
<dbReference type="InParanoid" id="E0VRR3"/>
<dbReference type="Gene3D" id="3.40.50.300">
    <property type="entry name" value="P-loop containing nucleotide triphosphate hydrolases"/>
    <property type="match status" value="1"/>
</dbReference>
<dbReference type="AlphaFoldDB" id="E0VRR3"/>
<evidence type="ECO:0000313" key="3">
    <source>
        <dbReference type="Proteomes" id="UP000009046"/>
    </source>
</evidence>
<dbReference type="HOGENOM" id="CLU_497256_0_0_1"/>
<dbReference type="RefSeq" id="XP_002428807.1">
    <property type="nucleotide sequence ID" value="XM_002428762.1"/>
</dbReference>
<dbReference type="KEGG" id="phu:Phum_PHUM401830"/>
<evidence type="ECO:0000313" key="1">
    <source>
        <dbReference type="EMBL" id="EEB16069.1"/>
    </source>
</evidence>
<sequence length="548" mass="62560">MAVSEYENDVGGTIREGKGYPPFRFQFTLDLHELKLMSETLYRLFVKEPIFALQLTKNVLFCACLLIKTCLPLQKNDFQIVPFLKNLTEINDVSFIFLKPTNILLSLQGFLFSKTTIGKYIRSSFYCCQTKFCPGNNCQRYFEISKIFCPNCCNPMKEYIPSTDVGDEILCHFVSTSAYNKKKRFQSLPVKLKDELCYVTDLSLGESYIITGRLHNNFFEAMNITRSKTELLNDLTIPETIENLYLEIRLVKKNNIPVPIIAIGNDSLNIQILFNAAGKLTEKYLVNFPTNSFIGGGGGAFKTGVKSDVICSEPGQFILGTKGVCNIGDWSKFKNEQTNHVCQTIERGQIALNNKGDFGKSNVDFSPLNSAIWTYWCNINKTINHLSKLKTLINENEHVNICLANLQTALKSSRETIETSPSVPVDDFKKFFKIINSKKISLSEEASQLIQNYFVASRRERPQCLPLNAIKTITTLSEAHARLALRNEILYEDAAGIIYLYEESISRIYGESITPYPKIIWNEQEPVHVWMSKQIKQFLLWLEEYILF</sequence>
<proteinExistence type="predicted"/>
<name>E0VRR3_PEDHC</name>
<evidence type="ECO:0000313" key="2">
    <source>
        <dbReference type="EnsemblMetazoa" id="PHUM401830-PA"/>
    </source>
</evidence>
<dbReference type="STRING" id="121224.E0VRR3"/>
<dbReference type="OrthoDB" id="2015372at2759"/>
<reference evidence="1" key="1">
    <citation type="submission" date="2007-04" db="EMBL/GenBank/DDBJ databases">
        <title>Annotation of Pediculus humanus corporis strain USDA.</title>
        <authorList>
            <person name="Kirkness E."/>
            <person name="Hannick L."/>
            <person name="Hass B."/>
            <person name="Bruggner R."/>
            <person name="Lawson D."/>
            <person name="Bidwell S."/>
            <person name="Joardar V."/>
            <person name="Caler E."/>
            <person name="Walenz B."/>
            <person name="Inman J."/>
            <person name="Schobel S."/>
            <person name="Galinsky K."/>
            <person name="Amedeo P."/>
            <person name="Strausberg R."/>
        </authorList>
    </citation>
    <scope>NUCLEOTIDE SEQUENCE</scope>
    <source>
        <strain evidence="1">USDA</strain>
    </source>
</reference>
<dbReference type="EMBL" id="AAZO01004730">
    <property type="status" value="NOT_ANNOTATED_CDS"/>
    <property type="molecule type" value="Genomic_DNA"/>
</dbReference>
<keyword evidence="3" id="KW-1185">Reference proteome</keyword>
<reference evidence="2" key="3">
    <citation type="submission" date="2021-02" db="UniProtKB">
        <authorList>
            <consortium name="EnsemblMetazoa"/>
        </authorList>
    </citation>
    <scope>IDENTIFICATION</scope>
    <source>
        <strain evidence="2">USDA</strain>
    </source>
</reference>
<organism>
    <name type="scientific">Pediculus humanus subsp. corporis</name>
    <name type="common">Body louse</name>
    <dbReference type="NCBI Taxonomy" id="121224"/>
    <lineage>
        <taxon>Eukaryota</taxon>
        <taxon>Metazoa</taxon>
        <taxon>Ecdysozoa</taxon>
        <taxon>Arthropoda</taxon>
        <taxon>Hexapoda</taxon>
        <taxon>Insecta</taxon>
        <taxon>Pterygota</taxon>
        <taxon>Neoptera</taxon>
        <taxon>Paraneoptera</taxon>
        <taxon>Psocodea</taxon>
        <taxon>Troctomorpha</taxon>
        <taxon>Phthiraptera</taxon>
        <taxon>Anoplura</taxon>
        <taxon>Pediculidae</taxon>
        <taxon>Pediculus</taxon>
    </lineage>
</organism>
<gene>
    <name evidence="2" type="primary">8231067</name>
    <name evidence="1" type="ORF">Phum_PHUM401830</name>
</gene>
<dbReference type="GeneID" id="8231067"/>
<reference evidence="1" key="2">
    <citation type="submission" date="2007-04" db="EMBL/GenBank/DDBJ databases">
        <title>The genome of the human body louse.</title>
        <authorList>
            <consortium name="The Human Body Louse Genome Consortium"/>
            <person name="Kirkness E."/>
            <person name="Walenz B."/>
            <person name="Hass B."/>
            <person name="Bruggner R."/>
            <person name="Strausberg R."/>
        </authorList>
    </citation>
    <scope>NUCLEOTIDE SEQUENCE</scope>
    <source>
        <strain evidence="1">USDA</strain>
    </source>
</reference>
<dbReference type="EMBL" id="DS235494">
    <property type="protein sequence ID" value="EEB16069.1"/>
    <property type="molecule type" value="Genomic_DNA"/>
</dbReference>